<protein>
    <submittedName>
        <fullName evidence="1">Uncharacterized protein</fullName>
    </submittedName>
</protein>
<keyword evidence="2" id="KW-1185">Reference proteome</keyword>
<organism evidence="1 2">
    <name type="scientific">Lindgomyces ingoldianus</name>
    <dbReference type="NCBI Taxonomy" id="673940"/>
    <lineage>
        <taxon>Eukaryota</taxon>
        <taxon>Fungi</taxon>
        <taxon>Dikarya</taxon>
        <taxon>Ascomycota</taxon>
        <taxon>Pezizomycotina</taxon>
        <taxon>Dothideomycetes</taxon>
        <taxon>Pleosporomycetidae</taxon>
        <taxon>Pleosporales</taxon>
        <taxon>Lindgomycetaceae</taxon>
        <taxon>Lindgomyces</taxon>
    </lineage>
</organism>
<sequence>MEPLGVLSIIGFIGTVAGFAELGFRGNHVAKKMREQLMRQQSEADVIRLVLQEAIRGSSLYGAPTDAMDRTMLLCAKLSKRLDSELQHVEGCLDQRGWRRLRGLGKAMTRTNERRYAYEAFRDAVLLLRELGDSCNTGRQLSSMMADLSDVRVESEIDEDSDSIQKWDPGEYQERTGLNLDDLTLSNPNLDSDRPLLKTLAASNYTFDARISLVKGSQISYIPVRGLWDTGSDAFFISKTILDRANIGEEDMTRLEETHTYHGIGSASFSPAFSIDLTWHIRRNMNSRRDTFYVTEEEIFDILVPYTLSIGVRSTTIGKEGRNALILQLRPKKKAHKKQELEKEEHNNVAAESARKVKEEKLRKERRRIIEERERAAALNASQGNTQSITQLSALPSTPSSAPNNAQNNTQTHTSPNSPTTA</sequence>
<accession>A0ACB6QSV4</accession>
<name>A0ACB6QSV4_9PLEO</name>
<evidence type="ECO:0000313" key="1">
    <source>
        <dbReference type="EMBL" id="KAF2470011.1"/>
    </source>
</evidence>
<evidence type="ECO:0000313" key="2">
    <source>
        <dbReference type="Proteomes" id="UP000799755"/>
    </source>
</evidence>
<dbReference type="EMBL" id="MU003509">
    <property type="protein sequence ID" value="KAF2470011.1"/>
    <property type="molecule type" value="Genomic_DNA"/>
</dbReference>
<gene>
    <name evidence="1" type="ORF">BDR25DRAFT_36005</name>
</gene>
<reference evidence="1" key="1">
    <citation type="journal article" date="2020" name="Stud. Mycol.">
        <title>101 Dothideomycetes genomes: a test case for predicting lifestyles and emergence of pathogens.</title>
        <authorList>
            <person name="Haridas S."/>
            <person name="Albert R."/>
            <person name="Binder M."/>
            <person name="Bloem J."/>
            <person name="Labutti K."/>
            <person name="Salamov A."/>
            <person name="Andreopoulos B."/>
            <person name="Baker S."/>
            <person name="Barry K."/>
            <person name="Bills G."/>
            <person name="Bluhm B."/>
            <person name="Cannon C."/>
            <person name="Castanera R."/>
            <person name="Culley D."/>
            <person name="Daum C."/>
            <person name="Ezra D."/>
            <person name="Gonzalez J."/>
            <person name="Henrissat B."/>
            <person name="Kuo A."/>
            <person name="Liang C."/>
            <person name="Lipzen A."/>
            <person name="Lutzoni F."/>
            <person name="Magnuson J."/>
            <person name="Mondo S."/>
            <person name="Nolan M."/>
            <person name="Ohm R."/>
            <person name="Pangilinan J."/>
            <person name="Park H.-J."/>
            <person name="Ramirez L."/>
            <person name="Alfaro M."/>
            <person name="Sun H."/>
            <person name="Tritt A."/>
            <person name="Yoshinaga Y."/>
            <person name="Zwiers L.-H."/>
            <person name="Turgeon B."/>
            <person name="Goodwin S."/>
            <person name="Spatafora J."/>
            <person name="Crous P."/>
            <person name="Grigoriev I."/>
        </authorList>
    </citation>
    <scope>NUCLEOTIDE SEQUENCE</scope>
    <source>
        <strain evidence="1">ATCC 200398</strain>
    </source>
</reference>
<proteinExistence type="predicted"/>
<comment type="caution">
    <text evidence="1">The sequence shown here is derived from an EMBL/GenBank/DDBJ whole genome shotgun (WGS) entry which is preliminary data.</text>
</comment>
<dbReference type="Proteomes" id="UP000799755">
    <property type="component" value="Unassembled WGS sequence"/>
</dbReference>